<evidence type="ECO:0000313" key="1">
    <source>
        <dbReference type="EMBL" id="CCX13691.1"/>
    </source>
</evidence>
<evidence type="ECO:0000313" key="2">
    <source>
        <dbReference type="Proteomes" id="UP000018144"/>
    </source>
</evidence>
<dbReference type="EMBL" id="HF935887">
    <property type="protein sequence ID" value="CCX13691.1"/>
    <property type="molecule type" value="Genomic_DNA"/>
</dbReference>
<gene>
    <name evidence="1" type="ORF">PCON_13284</name>
</gene>
<sequence>MSALSFGGLPCDLPLSRIIFPGCHKAQQPLRKCNS</sequence>
<name>U4L9D5_PYROM</name>
<protein>
    <submittedName>
        <fullName evidence="1">Uncharacterized protein</fullName>
    </submittedName>
</protein>
<keyword evidence="2" id="KW-1185">Reference proteome</keyword>
<proteinExistence type="predicted"/>
<accession>U4L9D5</accession>
<dbReference type="Proteomes" id="UP000018144">
    <property type="component" value="Unassembled WGS sequence"/>
</dbReference>
<reference evidence="1 2" key="1">
    <citation type="journal article" date="2013" name="PLoS Genet.">
        <title>The genome and development-dependent transcriptomes of Pyronema confluens: a window into fungal evolution.</title>
        <authorList>
            <person name="Traeger S."/>
            <person name="Altegoer F."/>
            <person name="Freitag M."/>
            <person name="Gabaldon T."/>
            <person name="Kempken F."/>
            <person name="Kumar A."/>
            <person name="Marcet-Houben M."/>
            <person name="Poggeler S."/>
            <person name="Stajich J.E."/>
            <person name="Nowrousian M."/>
        </authorList>
    </citation>
    <scope>NUCLEOTIDE SEQUENCE [LARGE SCALE GENOMIC DNA]</scope>
    <source>
        <strain evidence="2">CBS 100304</strain>
        <tissue evidence="1">Vegetative mycelium</tissue>
    </source>
</reference>
<dbReference type="AlphaFoldDB" id="U4L9D5"/>
<organism evidence="1 2">
    <name type="scientific">Pyronema omphalodes (strain CBS 100304)</name>
    <name type="common">Pyronema confluens</name>
    <dbReference type="NCBI Taxonomy" id="1076935"/>
    <lineage>
        <taxon>Eukaryota</taxon>
        <taxon>Fungi</taxon>
        <taxon>Dikarya</taxon>
        <taxon>Ascomycota</taxon>
        <taxon>Pezizomycotina</taxon>
        <taxon>Pezizomycetes</taxon>
        <taxon>Pezizales</taxon>
        <taxon>Pyronemataceae</taxon>
        <taxon>Pyronema</taxon>
    </lineage>
</organism>